<dbReference type="Pfam" id="PF19054">
    <property type="entry name" value="DUF5753"/>
    <property type="match status" value="1"/>
</dbReference>
<comment type="caution">
    <text evidence="2">The sequence shown here is derived from an EMBL/GenBank/DDBJ whole genome shotgun (WGS) entry which is preliminary data.</text>
</comment>
<dbReference type="InterPro" id="IPR043917">
    <property type="entry name" value="DUF5753"/>
</dbReference>
<protein>
    <recommendedName>
        <fullName evidence="1">HTH cro/C1-type domain-containing protein</fullName>
    </recommendedName>
</protein>
<evidence type="ECO:0000313" key="3">
    <source>
        <dbReference type="Proteomes" id="UP000621500"/>
    </source>
</evidence>
<evidence type="ECO:0000259" key="1">
    <source>
        <dbReference type="PROSITE" id="PS50943"/>
    </source>
</evidence>
<proteinExistence type="predicted"/>
<dbReference type="Gene3D" id="1.10.260.40">
    <property type="entry name" value="lambda repressor-like DNA-binding domains"/>
    <property type="match status" value="1"/>
</dbReference>
<dbReference type="SMART" id="SM00530">
    <property type="entry name" value="HTH_XRE"/>
    <property type="match status" value="1"/>
</dbReference>
<gene>
    <name evidence="2" type="ORF">Pma05_80750</name>
</gene>
<dbReference type="RefSeq" id="WP_239314126.1">
    <property type="nucleotide sequence ID" value="NZ_BAAAZQ010000007.1"/>
</dbReference>
<name>A0ABQ4F3M6_9ACTN</name>
<accession>A0ABQ4F3M6</accession>
<dbReference type="Pfam" id="PF13560">
    <property type="entry name" value="HTH_31"/>
    <property type="match status" value="1"/>
</dbReference>
<dbReference type="Proteomes" id="UP000621500">
    <property type="component" value="Unassembled WGS sequence"/>
</dbReference>
<feature type="domain" description="HTH cro/C1-type" evidence="1">
    <location>
        <begin position="22"/>
        <end position="52"/>
    </location>
</feature>
<evidence type="ECO:0000313" key="2">
    <source>
        <dbReference type="EMBL" id="GIH01503.1"/>
    </source>
</evidence>
<organism evidence="2 3">
    <name type="scientific">Plantactinospora mayteni</name>
    <dbReference type="NCBI Taxonomy" id="566021"/>
    <lineage>
        <taxon>Bacteria</taxon>
        <taxon>Bacillati</taxon>
        <taxon>Actinomycetota</taxon>
        <taxon>Actinomycetes</taxon>
        <taxon>Micromonosporales</taxon>
        <taxon>Micromonosporaceae</taxon>
        <taxon>Plantactinospora</taxon>
    </lineage>
</organism>
<dbReference type="EMBL" id="BONX01000073">
    <property type="protein sequence ID" value="GIH01503.1"/>
    <property type="molecule type" value="Genomic_DNA"/>
</dbReference>
<dbReference type="CDD" id="cd00093">
    <property type="entry name" value="HTH_XRE"/>
    <property type="match status" value="1"/>
</dbReference>
<dbReference type="PROSITE" id="PS50943">
    <property type="entry name" value="HTH_CROC1"/>
    <property type="match status" value="1"/>
</dbReference>
<sequence>MVVTQHRPFIRTLRAQWLGQRLRDLREQRGMSLELVAEHLNRDRSALGRYERAEWPIQRHDVLALLDLYGFHRATERAQLLTLAEEIWRTDRWDEDSRDPSDSSFITIPWLESRAMTICSYHASLIPGLFQLPEYAELVIRCVDGPATTEIAVQGNIGRRMERQRVLDEPGGPRIETIIDEVALRREIGGPALLRAQLLHIQAVTRRPHVEVRVLPCRVSLHPGIDGSFWLFRMPKPYPAVAYQENLAGHMYLESPKSDRFSDAYDRVREAALDPRESAEMITTIAEELS</sequence>
<dbReference type="SUPFAM" id="SSF47413">
    <property type="entry name" value="lambda repressor-like DNA-binding domains"/>
    <property type="match status" value="1"/>
</dbReference>
<dbReference type="InterPro" id="IPR010982">
    <property type="entry name" value="Lambda_DNA-bd_dom_sf"/>
</dbReference>
<keyword evidence="3" id="KW-1185">Reference proteome</keyword>
<dbReference type="InterPro" id="IPR001387">
    <property type="entry name" value="Cro/C1-type_HTH"/>
</dbReference>
<reference evidence="2 3" key="1">
    <citation type="submission" date="2021-01" db="EMBL/GenBank/DDBJ databases">
        <title>Whole genome shotgun sequence of Plantactinospora mayteni NBRC 109088.</title>
        <authorList>
            <person name="Komaki H."/>
            <person name="Tamura T."/>
        </authorList>
    </citation>
    <scope>NUCLEOTIDE SEQUENCE [LARGE SCALE GENOMIC DNA]</scope>
    <source>
        <strain evidence="2 3">NBRC 109088</strain>
    </source>
</reference>